<comment type="caution">
    <text evidence="7">The sequence shown here is derived from an EMBL/GenBank/DDBJ whole genome shotgun (WGS) entry which is preliminary data.</text>
</comment>
<proteinExistence type="inferred from homology"/>
<name>A0A232LXR0_9EURO</name>
<dbReference type="OrthoDB" id="747253at2759"/>
<evidence type="ECO:0000256" key="3">
    <source>
        <dbReference type="ARBA" id="ARBA00044493"/>
    </source>
</evidence>
<dbReference type="EMBL" id="NPHW01003831">
    <property type="protein sequence ID" value="OXV08912.1"/>
    <property type="molecule type" value="Genomic_DNA"/>
</dbReference>
<evidence type="ECO:0000313" key="8">
    <source>
        <dbReference type="Proteomes" id="UP000243515"/>
    </source>
</evidence>
<feature type="repeat" description="PPR" evidence="5">
    <location>
        <begin position="485"/>
        <end position="519"/>
    </location>
</feature>
<evidence type="ECO:0000313" key="7">
    <source>
        <dbReference type="EMBL" id="OXV08912.1"/>
    </source>
</evidence>
<evidence type="ECO:0000256" key="5">
    <source>
        <dbReference type="PROSITE-ProRule" id="PRU00708"/>
    </source>
</evidence>
<gene>
    <name evidence="7" type="ORF">Egran_03330</name>
</gene>
<dbReference type="PANTHER" id="PTHR47447:SF28">
    <property type="entry name" value="PENTACOTRIPEPTIDE-REPEAT REGION OF PRORP DOMAIN-CONTAINING PROTEIN"/>
    <property type="match status" value="1"/>
</dbReference>
<dbReference type="Pfam" id="PF01535">
    <property type="entry name" value="PPR"/>
    <property type="match status" value="1"/>
</dbReference>
<dbReference type="Pfam" id="PF23276">
    <property type="entry name" value="TPR_24"/>
    <property type="match status" value="1"/>
</dbReference>
<dbReference type="PANTHER" id="PTHR47447">
    <property type="entry name" value="OS03G0856100 PROTEIN"/>
    <property type="match status" value="1"/>
</dbReference>
<dbReference type="Proteomes" id="UP000243515">
    <property type="component" value="Unassembled WGS sequence"/>
</dbReference>
<dbReference type="InterPro" id="IPR057027">
    <property type="entry name" value="TPR_mt"/>
</dbReference>
<comment type="subunit">
    <text evidence="4">Binds to mitochondrial small subunit 15S rRNA.</text>
</comment>
<sequence length="654" mass="73766">MSQALIVDGLWYCLCPSFRHSLLARSFVSLTPRRAPLGSRALWSSKKLLESDHGIRDGSEAKNDKIFNQASFDTAFRPKHHENPQTLVHEGEHEGNSETLKWGGKGALIQRTVGVPEDLQHRSTSNLESMLQQVIAKSPNMIAVTAILRVLIRDRHVRPQVRHYRALILANTDGKHGSPDNVRKLLKEMEENGIAADSGTLHSALQVLAVHPDYLLRQDIIRTLHDRWLPLSPAGWHHLVAGLIREHQFELALNHIDLLERKGIYVETWLHCLLVYNLCDIEEFDQVLALMKSRMAQDLGMTMNLWLHVLDVASEALHLAATKYAWKQVVELGFLNPSHGICSNVLTVASRTGDTELGASVIRFFAETEVPLSSEDYEKLAETYVMAGDIYEAFKVLCWMEDSGSSLVESSTRSVLTYLIRTRTKPLDAWSMLKRLKASKRKVPIGCANVVIELCEHATAYDPYAADDAIKFYKELYALCSIGANVVTYNSLIATCRHAKNTEACMFVVKEMAALGVTPNSTTFERLILICLDSGNFRSGYMYFQDLIDRGLILSESARDEICNSCHDLNDEFAVRLSLHPLVRMNVPIRHDANILKESEATEDTAMLKQQPVNKHREGPRYLRGELKDMVPQGRTLPEKYEEETVKTLETCPK</sequence>
<comment type="similarity">
    <text evidence="1">Belongs to the CCM1 family.</text>
</comment>
<keyword evidence="2" id="KW-0677">Repeat</keyword>
<reference evidence="7 8" key="1">
    <citation type="journal article" date="2015" name="Environ. Microbiol.">
        <title>Metagenome sequence of Elaphomyces granulatus from sporocarp tissue reveals Ascomycota ectomycorrhizal fingerprints of genome expansion and a Proteobacteria-rich microbiome.</title>
        <authorList>
            <person name="Quandt C.A."/>
            <person name="Kohler A."/>
            <person name="Hesse C.N."/>
            <person name="Sharpton T.J."/>
            <person name="Martin F."/>
            <person name="Spatafora J.W."/>
        </authorList>
    </citation>
    <scope>NUCLEOTIDE SEQUENCE [LARGE SCALE GENOMIC DNA]</scope>
    <source>
        <strain evidence="7 8">OSC145934</strain>
    </source>
</reference>
<dbReference type="InterPro" id="IPR002885">
    <property type="entry name" value="PPR_rpt"/>
</dbReference>
<dbReference type="Pfam" id="PF13812">
    <property type="entry name" value="PPR_3"/>
    <property type="match status" value="1"/>
</dbReference>
<keyword evidence="8" id="KW-1185">Reference proteome</keyword>
<comment type="function">
    <text evidence="3">Regulates mitochondrial small subunit maturation by controlling 15S rRNA 5'-end processing. Localizes to the 5' precursor of the 15S rRNA in a position that is subsequently occupied by mS47 in the mature yeast mtSSU. Uses structure and sequence-specific RNA recognition, binding to a single-stranded region of the precursor and specifically recognizing bases -6 to -1. The exchange of Ccm1 for mS47 is coupled to the irreversible removal of precursor rRNA that is accompanied by conformational changes of the mitoribosomal proteins uS5m and mS26. These conformational changes signal completion of 5'-end rRNA processing through protection of the mature 5'-end of the 15S rRNA and stabilization of mS47. The removal of the 5' precursor together with the dissociation of Ccm1 may be catalyzed by the 5'-3' exoribonuclease Pet127. Involved in the specific removal of group I introns in mitochondrial encoded transcripts.</text>
</comment>
<dbReference type="NCBIfam" id="TIGR00756">
    <property type="entry name" value="PPR"/>
    <property type="match status" value="1"/>
</dbReference>
<evidence type="ECO:0000256" key="4">
    <source>
        <dbReference type="ARBA" id="ARBA00044511"/>
    </source>
</evidence>
<dbReference type="PROSITE" id="PS51375">
    <property type="entry name" value="PPR"/>
    <property type="match status" value="1"/>
</dbReference>
<feature type="domain" description="Pentatricopeptide repeat-containing protein-mitochondrial" evidence="6">
    <location>
        <begin position="340"/>
        <end position="475"/>
    </location>
</feature>
<evidence type="ECO:0000259" key="6">
    <source>
        <dbReference type="Pfam" id="PF23276"/>
    </source>
</evidence>
<organism evidence="7 8">
    <name type="scientific">Elaphomyces granulatus</name>
    <dbReference type="NCBI Taxonomy" id="519963"/>
    <lineage>
        <taxon>Eukaryota</taxon>
        <taxon>Fungi</taxon>
        <taxon>Dikarya</taxon>
        <taxon>Ascomycota</taxon>
        <taxon>Pezizomycotina</taxon>
        <taxon>Eurotiomycetes</taxon>
        <taxon>Eurotiomycetidae</taxon>
        <taxon>Eurotiales</taxon>
        <taxon>Elaphomycetaceae</taxon>
        <taxon>Elaphomyces</taxon>
    </lineage>
</organism>
<accession>A0A232LXR0</accession>
<dbReference type="Gene3D" id="1.25.40.10">
    <property type="entry name" value="Tetratricopeptide repeat domain"/>
    <property type="match status" value="2"/>
</dbReference>
<evidence type="ECO:0000256" key="1">
    <source>
        <dbReference type="ARBA" id="ARBA00006192"/>
    </source>
</evidence>
<dbReference type="InterPro" id="IPR011990">
    <property type="entry name" value="TPR-like_helical_dom_sf"/>
</dbReference>
<protein>
    <recommendedName>
        <fullName evidence="6">Pentatricopeptide repeat-containing protein-mitochondrial domain-containing protein</fullName>
    </recommendedName>
</protein>
<evidence type="ECO:0000256" key="2">
    <source>
        <dbReference type="ARBA" id="ARBA00022737"/>
    </source>
</evidence>
<dbReference type="AlphaFoldDB" id="A0A232LXR0"/>